<feature type="active site" description="Nucleophile" evidence="9">
    <location>
        <position position="2"/>
    </location>
</feature>
<feature type="binding site" evidence="10">
    <location>
        <position position="372"/>
    </location>
    <ligand>
        <name>Mg(2+)</name>
        <dbReference type="ChEBI" id="CHEBI:18420"/>
    </ligand>
</feature>
<feature type="domain" description="Glutamine amidotransferase type-2" evidence="12">
    <location>
        <begin position="2"/>
        <end position="243"/>
    </location>
</feature>
<dbReference type="InterPro" id="IPR029057">
    <property type="entry name" value="PRTase-like"/>
</dbReference>
<dbReference type="GO" id="GO:0006189">
    <property type="term" value="P:'de novo' IMP biosynthetic process"/>
    <property type="evidence" value="ECO:0007669"/>
    <property type="project" value="UniProtKB-UniPathway"/>
</dbReference>
<feature type="binding site" evidence="10">
    <location>
        <position position="371"/>
    </location>
    <ligand>
        <name>Mg(2+)</name>
        <dbReference type="ChEBI" id="CHEBI:18420"/>
    </ligand>
</feature>
<protein>
    <recommendedName>
        <fullName evidence="3 8">Amidophosphoribosyltransferase</fullName>
        <shortName evidence="8">ATase</shortName>
        <ecNumber evidence="3 8">2.4.2.14</ecNumber>
    </recommendedName>
    <alternativeName>
        <fullName evidence="8">Glutamine phosphoribosylpyrophosphate amidotransferase</fullName>
    </alternativeName>
</protein>
<comment type="caution">
    <text evidence="13">The sequence shown here is derived from an EMBL/GenBank/DDBJ whole genome shotgun (WGS) entry which is preliminary data.</text>
</comment>
<dbReference type="EMBL" id="SKBN01000222">
    <property type="protein sequence ID" value="TGJ80416.1"/>
    <property type="molecule type" value="Genomic_DNA"/>
</dbReference>
<keyword evidence="6 8" id="KW-0658">Purine biosynthesis</keyword>
<accession>A0A4Z0YSC6</accession>
<comment type="pathway">
    <text evidence="1 8">Purine metabolism; IMP biosynthesis via de novo pathway; N(1)-(5-phospho-D-ribosyl)glycinamide from 5-phospho-alpha-D-ribose 1-diphosphate: step 1/2.</text>
</comment>
<dbReference type="PROSITE" id="PS51278">
    <property type="entry name" value="GATASE_TYPE_2"/>
    <property type="match status" value="1"/>
</dbReference>
<evidence type="ECO:0000256" key="10">
    <source>
        <dbReference type="PIRSR" id="PIRSR000485-2"/>
    </source>
</evidence>
<keyword evidence="10" id="KW-0479">Metal-binding</keyword>
<reference evidence="13 14" key="1">
    <citation type="submission" date="2019-03" db="EMBL/GenBank/DDBJ databases">
        <title>Draft genome sequence of Xylaria hypoxylon DSM 108379, a ubiquitous saprotrophic-parasitic fungi on hardwood.</title>
        <authorList>
            <person name="Buettner E."/>
            <person name="Leonhardt S."/>
            <person name="Gebauer A.M."/>
            <person name="Liers C."/>
            <person name="Hofrichter M."/>
            <person name="Kellner H."/>
        </authorList>
    </citation>
    <scope>NUCLEOTIDE SEQUENCE [LARGE SCALE GENOMIC DNA]</scope>
    <source>
        <strain evidence="13 14">DSM 108379</strain>
    </source>
</reference>
<dbReference type="STRING" id="37992.A0A4Z0YSC6"/>
<dbReference type="InterPro" id="IPR005854">
    <property type="entry name" value="PurF"/>
</dbReference>
<dbReference type="EC" id="2.4.2.14" evidence="3 8"/>
<evidence type="ECO:0000256" key="2">
    <source>
        <dbReference type="ARBA" id="ARBA00010138"/>
    </source>
</evidence>
<feature type="region of interest" description="Disordered" evidence="11">
    <location>
        <begin position="508"/>
        <end position="581"/>
    </location>
</feature>
<dbReference type="CDD" id="cd06223">
    <property type="entry name" value="PRTases_typeI"/>
    <property type="match status" value="1"/>
</dbReference>
<comment type="similarity">
    <text evidence="2 8">In the C-terminal section; belongs to the purine/pyrimidine phosphoribosyltransferase family.</text>
</comment>
<dbReference type="Pfam" id="PF13522">
    <property type="entry name" value="GATase_6"/>
    <property type="match status" value="1"/>
</dbReference>
<name>A0A4Z0YSC6_9PEZI</name>
<dbReference type="SUPFAM" id="SSF53271">
    <property type="entry name" value="PRTase-like"/>
    <property type="match status" value="1"/>
</dbReference>
<evidence type="ECO:0000256" key="9">
    <source>
        <dbReference type="PIRSR" id="PIRSR000485-1"/>
    </source>
</evidence>
<evidence type="ECO:0000259" key="12">
    <source>
        <dbReference type="PROSITE" id="PS51278"/>
    </source>
</evidence>
<dbReference type="InterPro" id="IPR000836">
    <property type="entry name" value="PRTase_dom"/>
</dbReference>
<dbReference type="PIRSF" id="PIRSF000485">
    <property type="entry name" value="Amd_phspho_trans"/>
    <property type="match status" value="1"/>
</dbReference>
<dbReference type="UniPathway" id="UPA00074">
    <property type="reaction ID" value="UER00124"/>
</dbReference>
<keyword evidence="4 8" id="KW-0328">Glycosyltransferase</keyword>
<proteinExistence type="inferred from homology"/>
<dbReference type="InterPro" id="IPR029055">
    <property type="entry name" value="Ntn_hydrolases_N"/>
</dbReference>
<evidence type="ECO:0000256" key="11">
    <source>
        <dbReference type="SAM" id="MobiDB-lite"/>
    </source>
</evidence>
<keyword evidence="5 8" id="KW-0808">Transferase</keyword>
<dbReference type="Gene3D" id="3.60.20.10">
    <property type="entry name" value="Glutamine Phosphoribosylpyrophosphate, subunit 1, domain 1"/>
    <property type="match status" value="1"/>
</dbReference>
<dbReference type="HAMAP" id="MF_01931">
    <property type="entry name" value="PurF"/>
    <property type="match status" value="1"/>
</dbReference>
<evidence type="ECO:0000256" key="4">
    <source>
        <dbReference type="ARBA" id="ARBA00022676"/>
    </source>
</evidence>
<sequence>MCGVVGLLLADSESHTEVSHLLFESLFYLQHRGQDACGIATCAKGRIYQSKGNGMAAKVFQDGARLVDLPGYMGIAHLRYPTAGSSSSAESQPFYCNSPYGICLAHNGNLINAPELHKYLDEEAHRHVNTDSDSELMLNIFANALNETGKARVNVEDIFRSLTQMYQKCQGAWAATAMIAGFGILAFRDSHGIRPLLIGTRPSATIKGAKDYMIASESIALRQLGFKDFRDILPGEAVFIQKGGKAEFKQVVPMKSYTPDIFEPDSVSDSISIHKSRQNMGLRLADKIRETLGDEGVRGIDVIIPVPETSNTAAAVVSERLKIPLSNAFIKNRYVFRTFILPGQKLRQKSVRRKLSAIESEFKGRTVCLVDDSIVRGTTSKEIVSMAREAGAVKVYFASCAPPLVYPHIYGIDLASPHEMIAHEKFYERVLGFQVANIEYNQTREDIAQIIGADDLIYQDLDDLKQACAEASPNGGVKEFEVGVFCGKYQTAVPEGYFDHLHEIRHKNRANPGGEVPRGALTGSSNPVNGPGANKPFTLEVPANPLSKNADPAASASVSSAPRTPEHREDISIHNFASENQ</sequence>
<dbReference type="SUPFAM" id="SSF56235">
    <property type="entry name" value="N-terminal nucleophile aminohydrolases (Ntn hydrolases)"/>
    <property type="match status" value="1"/>
</dbReference>
<dbReference type="OrthoDB" id="191723at2759"/>
<evidence type="ECO:0000256" key="1">
    <source>
        <dbReference type="ARBA" id="ARBA00005209"/>
    </source>
</evidence>
<dbReference type="GO" id="GO:0009113">
    <property type="term" value="P:purine nucleobase biosynthetic process"/>
    <property type="evidence" value="ECO:0007669"/>
    <property type="project" value="InterPro"/>
</dbReference>
<dbReference type="NCBIfam" id="TIGR01134">
    <property type="entry name" value="purF"/>
    <property type="match status" value="1"/>
</dbReference>
<gene>
    <name evidence="13" type="ORF">E0Z10_g8348</name>
</gene>
<evidence type="ECO:0000313" key="13">
    <source>
        <dbReference type="EMBL" id="TGJ80416.1"/>
    </source>
</evidence>
<comment type="catalytic activity">
    <reaction evidence="8">
        <text>5-phospho-beta-D-ribosylamine + L-glutamate + diphosphate = 5-phospho-alpha-D-ribose 1-diphosphate + L-glutamine + H2O</text>
        <dbReference type="Rhea" id="RHEA:14905"/>
        <dbReference type="ChEBI" id="CHEBI:15377"/>
        <dbReference type="ChEBI" id="CHEBI:29985"/>
        <dbReference type="ChEBI" id="CHEBI:33019"/>
        <dbReference type="ChEBI" id="CHEBI:58017"/>
        <dbReference type="ChEBI" id="CHEBI:58359"/>
        <dbReference type="ChEBI" id="CHEBI:58681"/>
        <dbReference type="EC" id="2.4.2.14"/>
    </reaction>
</comment>
<dbReference type="AlphaFoldDB" id="A0A4Z0YSC6"/>
<dbReference type="Gene3D" id="3.40.50.2020">
    <property type="match status" value="1"/>
</dbReference>
<evidence type="ECO:0000256" key="3">
    <source>
        <dbReference type="ARBA" id="ARBA00011941"/>
    </source>
</evidence>
<keyword evidence="14" id="KW-1185">Reference proteome</keyword>
<evidence type="ECO:0000256" key="8">
    <source>
        <dbReference type="PIRNR" id="PIRNR000485"/>
    </source>
</evidence>
<dbReference type="Proteomes" id="UP000297716">
    <property type="component" value="Unassembled WGS sequence"/>
</dbReference>
<dbReference type="InterPro" id="IPR017932">
    <property type="entry name" value="GATase_2_dom"/>
</dbReference>
<dbReference type="PANTHER" id="PTHR11907">
    <property type="entry name" value="AMIDOPHOSPHORIBOSYLTRANSFERASE"/>
    <property type="match status" value="1"/>
</dbReference>
<dbReference type="GO" id="GO:0046872">
    <property type="term" value="F:metal ion binding"/>
    <property type="evidence" value="ECO:0007669"/>
    <property type="project" value="UniProtKB-KW"/>
</dbReference>
<evidence type="ECO:0000256" key="5">
    <source>
        <dbReference type="ARBA" id="ARBA00022679"/>
    </source>
</evidence>
<feature type="binding site" evidence="10">
    <location>
        <position position="309"/>
    </location>
    <ligand>
        <name>Mg(2+)</name>
        <dbReference type="ChEBI" id="CHEBI:18420"/>
    </ligand>
</feature>
<keyword evidence="10" id="KW-0460">Magnesium</keyword>
<evidence type="ECO:0000256" key="7">
    <source>
        <dbReference type="ARBA" id="ARBA00022962"/>
    </source>
</evidence>
<evidence type="ECO:0000256" key="6">
    <source>
        <dbReference type="ARBA" id="ARBA00022755"/>
    </source>
</evidence>
<evidence type="ECO:0000313" key="14">
    <source>
        <dbReference type="Proteomes" id="UP000297716"/>
    </source>
</evidence>
<comment type="cofactor">
    <cofactor evidence="10">
        <name>Mg(2+)</name>
        <dbReference type="ChEBI" id="CHEBI:18420"/>
    </cofactor>
    <text evidence="10">Binds 1 Mg(2+) ion per subunit.</text>
</comment>
<organism evidence="13 14">
    <name type="scientific">Xylaria hypoxylon</name>
    <dbReference type="NCBI Taxonomy" id="37992"/>
    <lineage>
        <taxon>Eukaryota</taxon>
        <taxon>Fungi</taxon>
        <taxon>Dikarya</taxon>
        <taxon>Ascomycota</taxon>
        <taxon>Pezizomycotina</taxon>
        <taxon>Sordariomycetes</taxon>
        <taxon>Xylariomycetidae</taxon>
        <taxon>Xylariales</taxon>
        <taxon>Xylariaceae</taxon>
        <taxon>Xylaria</taxon>
    </lineage>
</organism>
<dbReference type="GO" id="GO:0004044">
    <property type="term" value="F:amidophosphoribosyltransferase activity"/>
    <property type="evidence" value="ECO:0007669"/>
    <property type="project" value="UniProtKB-EC"/>
</dbReference>
<keyword evidence="7" id="KW-0315">Glutamine amidotransferase</keyword>